<dbReference type="SUPFAM" id="SSF51206">
    <property type="entry name" value="cAMP-binding domain-like"/>
    <property type="match status" value="1"/>
</dbReference>
<dbReference type="Proteomes" id="UP000504635">
    <property type="component" value="Unplaced"/>
</dbReference>
<reference evidence="4" key="1">
    <citation type="submission" date="2025-08" db="UniProtKB">
        <authorList>
            <consortium name="RefSeq"/>
        </authorList>
    </citation>
    <scope>IDENTIFICATION</scope>
    <source>
        <tissue evidence="4">Gonads</tissue>
    </source>
</reference>
<evidence type="ECO:0000256" key="1">
    <source>
        <dbReference type="SAM" id="Phobius"/>
    </source>
</evidence>
<keyword evidence="1" id="KW-0472">Membrane</keyword>
<dbReference type="RefSeq" id="XP_030756120.1">
    <property type="nucleotide sequence ID" value="XM_030900260.1"/>
</dbReference>
<dbReference type="PANTHER" id="PTHR45689">
    <property type="entry name" value="I[[H]] CHANNEL, ISOFORM E"/>
    <property type="match status" value="1"/>
</dbReference>
<dbReference type="CDD" id="cd00038">
    <property type="entry name" value="CAP_ED"/>
    <property type="match status" value="1"/>
</dbReference>
<feature type="transmembrane region" description="Helical" evidence="1">
    <location>
        <begin position="191"/>
        <end position="210"/>
    </location>
</feature>
<dbReference type="GO" id="GO:0098855">
    <property type="term" value="C:HCN channel complex"/>
    <property type="evidence" value="ECO:0007669"/>
    <property type="project" value="TreeGrafter"/>
</dbReference>
<keyword evidence="1" id="KW-0812">Transmembrane</keyword>
<dbReference type="GeneID" id="115882293"/>
<dbReference type="Gene3D" id="1.10.287.630">
    <property type="entry name" value="Helix hairpin bin"/>
    <property type="match status" value="1"/>
</dbReference>
<dbReference type="InterPro" id="IPR000595">
    <property type="entry name" value="cNMP-bd_dom"/>
</dbReference>
<dbReference type="Pfam" id="PF00027">
    <property type="entry name" value="cNMP_binding"/>
    <property type="match status" value="1"/>
</dbReference>
<dbReference type="KEGG" id="soy:115882293"/>
<feature type="transmembrane region" description="Helical" evidence="1">
    <location>
        <begin position="256"/>
        <end position="278"/>
    </location>
</feature>
<dbReference type="InterPro" id="IPR014710">
    <property type="entry name" value="RmlC-like_jellyroll"/>
</dbReference>
<protein>
    <submittedName>
        <fullName evidence="4">Potassium/sodium hyperpolarization-activated cyclic nucleotide-gated channel 1-like isoform X1</fullName>
    </submittedName>
</protein>
<feature type="transmembrane region" description="Helical" evidence="1">
    <location>
        <begin position="105"/>
        <end position="122"/>
    </location>
</feature>
<evidence type="ECO:0000313" key="3">
    <source>
        <dbReference type="Proteomes" id="UP000504635"/>
    </source>
</evidence>
<dbReference type="InParanoid" id="A0A6J2XZC5"/>
<feature type="transmembrane region" description="Helical" evidence="1">
    <location>
        <begin position="334"/>
        <end position="353"/>
    </location>
</feature>
<dbReference type="OrthoDB" id="2021138at2759"/>
<name>A0A6J2XZC5_SITOR</name>
<proteinExistence type="predicted"/>
<dbReference type="InterPro" id="IPR018490">
    <property type="entry name" value="cNMP-bd_dom_sf"/>
</dbReference>
<dbReference type="Gene3D" id="2.60.120.10">
    <property type="entry name" value="Jelly Rolls"/>
    <property type="match status" value="1"/>
</dbReference>
<dbReference type="InterPro" id="IPR051413">
    <property type="entry name" value="K/Na_HCN_channel"/>
</dbReference>
<dbReference type="GO" id="GO:0003254">
    <property type="term" value="P:regulation of membrane depolarization"/>
    <property type="evidence" value="ECO:0007669"/>
    <property type="project" value="TreeGrafter"/>
</dbReference>
<dbReference type="GO" id="GO:0005249">
    <property type="term" value="F:voltage-gated potassium channel activity"/>
    <property type="evidence" value="ECO:0007669"/>
    <property type="project" value="TreeGrafter"/>
</dbReference>
<feature type="domain" description="Cyclic nucleotide-binding" evidence="2">
    <location>
        <begin position="437"/>
        <end position="533"/>
    </location>
</feature>
<dbReference type="AlphaFoldDB" id="A0A6J2XZC5"/>
<keyword evidence="1" id="KW-1133">Transmembrane helix</keyword>
<dbReference type="PROSITE" id="PS50042">
    <property type="entry name" value="CNMP_BINDING_3"/>
    <property type="match status" value="1"/>
</dbReference>
<dbReference type="PANTHER" id="PTHR45689:SF14">
    <property type="entry name" value="CYCLIC NUCLEOTIDE-GATED CATION CHANNEL SUBUNIT A-LIKE PROTEIN"/>
    <property type="match status" value="1"/>
</dbReference>
<gene>
    <name evidence="4" type="primary">LOC115882293</name>
</gene>
<accession>A0A6J2XZC5</accession>
<feature type="transmembrane region" description="Helical" evidence="1">
    <location>
        <begin position="153"/>
        <end position="171"/>
    </location>
</feature>
<evidence type="ECO:0000313" key="4">
    <source>
        <dbReference type="RefSeq" id="XP_030756120.1"/>
    </source>
</evidence>
<sequence>MQSEEPISLRKLRSSKDHIPYKMSSYYAFVHGKWASIYEKHSCGLIDTMKQTDIVSEVIDSGGFIETRRKLIRMFMVNDKHPYTRRVFRSGNDIRNEEVRHALRYMWMLHPFSVFCLYYQYFMAVIHIWYLCKILLVDFALIGVHLVFKIEKMIVDSIMCLSMFTTFWIGYYDSDQVLVIFEPKQVAKRYLKSFFFFDLLSVIPTLVLILEFTHVAHTYPNAIKWLSLFRLVHYTSIEEAIRLFRLQHEMSSTFEIVLNMILKIYCVYLLSVSILFYIDQYSYTLTHGGHSEEEDHLPSHVHTDDKKSLQAMYRAAMLLFKISRTSVMYSYYRIIEYTITCFLAIVVEFWLIAKIYVIWQRYLVTSSLGEDKFQQLSVYMTYKGLPPDIREQIYRFFDFKFQKRFYDEQEILHMLTENLRKELPKYRLELCMSNIQLIRLLPNKVLAIIVSGMNSTFYCPGDIIVRNGTQSDNLYYVKTGTTALFDENDKEICHLEDGSYYGDISVVLSQTHKVTMVAITQCEIYKLKQQDVKMGLDLFPHTQEMVRDTYHKIILNNRKNWEVC</sequence>
<dbReference type="GO" id="GO:0035725">
    <property type="term" value="P:sodium ion transmembrane transport"/>
    <property type="evidence" value="ECO:0007669"/>
    <property type="project" value="TreeGrafter"/>
</dbReference>
<keyword evidence="3" id="KW-1185">Reference proteome</keyword>
<organism evidence="3 4">
    <name type="scientific">Sitophilus oryzae</name>
    <name type="common">Rice weevil</name>
    <name type="synonym">Curculio oryzae</name>
    <dbReference type="NCBI Taxonomy" id="7048"/>
    <lineage>
        <taxon>Eukaryota</taxon>
        <taxon>Metazoa</taxon>
        <taxon>Ecdysozoa</taxon>
        <taxon>Arthropoda</taxon>
        <taxon>Hexapoda</taxon>
        <taxon>Insecta</taxon>
        <taxon>Pterygota</taxon>
        <taxon>Neoptera</taxon>
        <taxon>Endopterygota</taxon>
        <taxon>Coleoptera</taxon>
        <taxon>Polyphaga</taxon>
        <taxon>Cucujiformia</taxon>
        <taxon>Curculionidae</taxon>
        <taxon>Dryophthorinae</taxon>
        <taxon>Sitophilus</taxon>
    </lineage>
</organism>
<evidence type="ECO:0000259" key="2">
    <source>
        <dbReference type="PROSITE" id="PS50042"/>
    </source>
</evidence>
<dbReference type="SMART" id="SM00100">
    <property type="entry name" value="cNMP"/>
    <property type="match status" value="1"/>
</dbReference>